<organism evidence="9 10">
    <name type="scientific">Roseicella aerolata</name>
    <dbReference type="NCBI Taxonomy" id="2883479"/>
    <lineage>
        <taxon>Bacteria</taxon>
        <taxon>Pseudomonadati</taxon>
        <taxon>Pseudomonadota</taxon>
        <taxon>Alphaproteobacteria</taxon>
        <taxon>Acetobacterales</taxon>
        <taxon>Roseomonadaceae</taxon>
        <taxon>Roseicella</taxon>
    </lineage>
</organism>
<dbReference type="GO" id="GO:0030145">
    <property type="term" value="F:manganese ion binding"/>
    <property type="evidence" value="ECO:0007669"/>
    <property type="project" value="UniProtKB-UniRule"/>
</dbReference>
<comment type="catalytic activity">
    <reaction evidence="8">
        <text>L-seryl-[protein] + ATP = 3-O-(5'-adenylyl)-L-seryl-[protein] + diphosphate</text>
        <dbReference type="Rhea" id="RHEA:58120"/>
        <dbReference type="Rhea" id="RHEA-COMP:9863"/>
        <dbReference type="Rhea" id="RHEA-COMP:15073"/>
        <dbReference type="ChEBI" id="CHEBI:29999"/>
        <dbReference type="ChEBI" id="CHEBI:30616"/>
        <dbReference type="ChEBI" id="CHEBI:33019"/>
        <dbReference type="ChEBI" id="CHEBI:142516"/>
        <dbReference type="EC" id="2.7.7.108"/>
    </reaction>
</comment>
<evidence type="ECO:0000256" key="4">
    <source>
        <dbReference type="ARBA" id="ARBA00022723"/>
    </source>
</evidence>
<evidence type="ECO:0000313" key="9">
    <source>
        <dbReference type="EMBL" id="MCB4820171.1"/>
    </source>
</evidence>
<dbReference type="PANTHER" id="PTHR32057">
    <property type="entry name" value="PROTEIN ADENYLYLTRANSFERASE SELO, MITOCHONDRIAL"/>
    <property type="match status" value="1"/>
</dbReference>
<feature type="binding site" evidence="8">
    <location>
        <position position="124"/>
    </location>
    <ligand>
        <name>ATP</name>
        <dbReference type="ChEBI" id="CHEBI:30616"/>
    </ligand>
</feature>
<evidence type="ECO:0000256" key="2">
    <source>
        <dbReference type="ARBA" id="ARBA00022679"/>
    </source>
</evidence>
<dbReference type="Pfam" id="PF02696">
    <property type="entry name" value="SelO"/>
    <property type="match status" value="1"/>
</dbReference>
<dbReference type="InterPro" id="IPR003846">
    <property type="entry name" value="SelO"/>
</dbReference>
<dbReference type="PANTHER" id="PTHR32057:SF14">
    <property type="entry name" value="PROTEIN ADENYLYLTRANSFERASE SELO, MITOCHONDRIAL"/>
    <property type="match status" value="1"/>
</dbReference>
<evidence type="ECO:0000256" key="6">
    <source>
        <dbReference type="ARBA" id="ARBA00022840"/>
    </source>
</evidence>
<feature type="binding site" evidence="8">
    <location>
        <position position="88"/>
    </location>
    <ligand>
        <name>ATP</name>
        <dbReference type="ChEBI" id="CHEBI:30616"/>
    </ligand>
</feature>
<comment type="catalytic activity">
    <reaction evidence="8">
        <text>L-seryl-[protein] + UTP = O-(5'-uridylyl)-L-seryl-[protein] + diphosphate</text>
        <dbReference type="Rhea" id="RHEA:64604"/>
        <dbReference type="Rhea" id="RHEA-COMP:9863"/>
        <dbReference type="Rhea" id="RHEA-COMP:16635"/>
        <dbReference type="ChEBI" id="CHEBI:29999"/>
        <dbReference type="ChEBI" id="CHEBI:33019"/>
        <dbReference type="ChEBI" id="CHEBI:46398"/>
        <dbReference type="ChEBI" id="CHEBI:156051"/>
    </reaction>
</comment>
<feature type="binding site" evidence="8">
    <location>
        <position position="91"/>
    </location>
    <ligand>
        <name>ATP</name>
        <dbReference type="ChEBI" id="CHEBI:30616"/>
    </ligand>
</feature>
<feature type="binding site" evidence="8">
    <location>
        <position position="111"/>
    </location>
    <ligand>
        <name>ATP</name>
        <dbReference type="ChEBI" id="CHEBI:30616"/>
    </ligand>
</feature>
<dbReference type="HAMAP" id="MF_00692">
    <property type="entry name" value="SelO"/>
    <property type="match status" value="1"/>
</dbReference>
<comment type="function">
    <text evidence="8">Nucleotidyltransferase involved in the post-translational modification of proteins. It can catalyze the addition of adenosine monophosphate (AMP) or uridine monophosphate (UMP) to a protein, resulting in modifications known as AMPylation and UMPylation.</text>
</comment>
<comment type="catalytic activity">
    <reaction evidence="8">
        <text>L-tyrosyl-[protein] + UTP = O-(5'-uridylyl)-L-tyrosyl-[protein] + diphosphate</text>
        <dbReference type="Rhea" id="RHEA:83887"/>
        <dbReference type="Rhea" id="RHEA-COMP:10136"/>
        <dbReference type="Rhea" id="RHEA-COMP:20238"/>
        <dbReference type="ChEBI" id="CHEBI:33019"/>
        <dbReference type="ChEBI" id="CHEBI:46398"/>
        <dbReference type="ChEBI" id="CHEBI:46858"/>
        <dbReference type="ChEBI" id="CHEBI:90602"/>
    </reaction>
</comment>
<reference evidence="9" key="1">
    <citation type="submission" date="2021-10" db="EMBL/GenBank/DDBJ databases">
        <title>Roseicella aerolatum sp. nov., isolated from aerosols of e-waste dismantling site.</title>
        <authorList>
            <person name="Qin T."/>
        </authorList>
    </citation>
    <scope>NUCLEOTIDE SEQUENCE</scope>
    <source>
        <strain evidence="9">GB24</strain>
    </source>
</reference>
<feature type="binding site" evidence="8">
    <location>
        <position position="90"/>
    </location>
    <ligand>
        <name>ATP</name>
        <dbReference type="ChEBI" id="CHEBI:30616"/>
    </ligand>
</feature>
<evidence type="ECO:0000313" key="10">
    <source>
        <dbReference type="Proteomes" id="UP001139311"/>
    </source>
</evidence>
<name>A0A9X1I9H7_9PROT</name>
<dbReference type="EC" id="2.7.7.-" evidence="8"/>
<dbReference type="Proteomes" id="UP001139311">
    <property type="component" value="Unassembled WGS sequence"/>
</dbReference>
<feature type="binding site" evidence="8">
    <location>
        <position position="174"/>
    </location>
    <ligand>
        <name>ATP</name>
        <dbReference type="ChEBI" id="CHEBI:30616"/>
    </ligand>
</feature>
<feature type="binding site" evidence="8">
    <location>
        <position position="181"/>
    </location>
    <ligand>
        <name>ATP</name>
        <dbReference type="ChEBI" id="CHEBI:30616"/>
    </ligand>
</feature>
<evidence type="ECO:0000256" key="7">
    <source>
        <dbReference type="ARBA" id="ARBA00022842"/>
    </source>
</evidence>
<dbReference type="EC" id="2.7.7.108" evidence="8"/>
<evidence type="ECO:0000256" key="8">
    <source>
        <dbReference type="HAMAP-Rule" id="MF_00692"/>
    </source>
</evidence>
<dbReference type="GO" id="GO:0000287">
    <property type="term" value="F:magnesium ion binding"/>
    <property type="evidence" value="ECO:0007669"/>
    <property type="project" value="UniProtKB-UniRule"/>
</dbReference>
<keyword evidence="8" id="KW-0464">Manganese</keyword>
<evidence type="ECO:0000256" key="1">
    <source>
        <dbReference type="ARBA" id="ARBA00009747"/>
    </source>
</evidence>
<keyword evidence="2 8" id="KW-0808">Transferase</keyword>
<keyword evidence="10" id="KW-1185">Reference proteome</keyword>
<feature type="binding site" evidence="8">
    <location>
        <position position="123"/>
    </location>
    <ligand>
        <name>ATP</name>
        <dbReference type="ChEBI" id="CHEBI:30616"/>
    </ligand>
</feature>
<dbReference type="GO" id="GO:0005524">
    <property type="term" value="F:ATP binding"/>
    <property type="evidence" value="ECO:0007669"/>
    <property type="project" value="UniProtKB-UniRule"/>
</dbReference>
<comment type="caution">
    <text evidence="9">The sequence shown here is derived from an EMBL/GenBank/DDBJ whole genome shotgun (WGS) entry which is preliminary data.</text>
</comment>
<comment type="catalytic activity">
    <reaction evidence="8">
        <text>L-threonyl-[protein] + ATP = 3-O-(5'-adenylyl)-L-threonyl-[protein] + diphosphate</text>
        <dbReference type="Rhea" id="RHEA:54292"/>
        <dbReference type="Rhea" id="RHEA-COMP:11060"/>
        <dbReference type="Rhea" id="RHEA-COMP:13847"/>
        <dbReference type="ChEBI" id="CHEBI:30013"/>
        <dbReference type="ChEBI" id="CHEBI:30616"/>
        <dbReference type="ChEBI" id="CHEBI:33019"/>
        <dbReference type="ChEBI" id="CHEBI:138113"/>
        <dbReference type="EC" id="2.7.7.108"/>
    </reaction>
</comment>
<gene>
    <name evidence="8" type="primary">ydiU</name>
    <name evidence="8" type="synonym">selO</name>
    <name evidence="9" type="ORF">LHA35_00315</name>
</gene>
<keyword evidence="4 8" id="KW-0479">Metal-binding</keyword>
<feature type="binding site" evidence="8">
    <location>
        <position position="251"/>
    </location>
    <ligand>
        <name>Mg(2+)</name>
        <dbReference type="ChEBI" id="CHEBI:18420"/>
    </ligand>
</feature>
<evidence type="ECO:0000256" key="5">
    <source>
        <dbReference type="ARBA" id="ARBA00022741"/>
    </source>
</evidence>
<feature type="binding site" evidence="8">
    <location>
        <position position="260"/>
    </location>
    <ligand>
        <name>Mg(2+)</name>
        <dbReference type="ChEBI" id="CHEBI:18420"/>
    </ligand>
</feature>
<proteinExistence type="inferred from homology"/>
<keyword evidence="6 8" id="KW-0067">ATP-binding</keyword>
<dbReference type="EMBL" id="JAJAQI010000001">
    <property type="protein sequence ID" value="MCB4820171.1"/>
    <property type="molecule type" value="Genomic_DNA"/>
</dbReference>
<dbReference type="GO" id="GO:0070733">
    <property type="term" value="F:AMPylase activity"/>
    <property type="evidence" value="ECO:0007669"/>
    <property type="project" value="UniProtKB-EC"/>
</dbReference>
<keyword evidence="5 8" id="KW-0547">Nucleotide-binding</keyword>
<evidence type="ECO:0000256" key="3">
    <source>
        <dbReference type="ARBA" id="ARBA00022695"/>
    </source>
</evidence>
<feature type="binding site" evidence="8">
    <location>
        <position position="260"/>
    </location>
    <ligand>
        <name>ATP</name>
        <dbReference type="ChEBI" id="CHEBI:30616"/>
    </ligand>
</feature>
<comment type="catalytic activity">
    <reaction evidence="8">
        <text>L-histidyl-[protein] + UTP = N(tele)-(5'-uridylyl)-L-histidyl-[protein] + diphosphate</text>
        <dbReference type="Rhea" id="RHEA:83891"/>
        <dbReference type="Rhea" id="RHEA-COMP:9745"/>
        <dbReference type="Rhea" id="RHEA-COMP:20239"/>
        <dbReference type="ChEBI" id="CHEBI:29979"/>
        <dbReference type="ChEBI" id="CHEBI:33019"/>
        <dbReference type="ChEBI" id="CHEBI:46398"/>
        <dbReference type="ChEBI" id="CHEBI:233474"/>
    </reaction>
</comment>
<accession>A0A9X1I9H7</accession>
<comment type="catalytic activity">
    <reaction evidence="8">
        <text>L-tyrosyl-[protein] + ATP = O-(5'-adenylyl)-L-tyrosyl-[protein] + diphosphate</text>
        <dbReference type="Rhea" id="RHEA:54288"/>
        <dbReference type="Rhea" id="RHEA-COMP:10136"/>
        <dbReference type="Rhea" id="RHEA-COMP:13846"/>
        <dbReference type="ChEBI" id="CHEBI:30616"/>
        <dbReference type="ChEBI" id="CHEBI:33019"/>
        <dbReference type="ChEBI" id="CHEBI:46858"/>
        <dbReference type="ChEBI" id="CHEBI:83624"/>
        <dbReference type="EC" id="2.7.7.108"/>
    </reaction>
</comment>
<keyword evidence="7 8" id="KW-0460">Magnesium</keyword>
<dbReference type="NCBIfam" id="NF000658">
    <property type="entry name" value="PRK00029.1"/>
    <property type="match status" value="1"/>
</dbReference>
<protein>
    <recommendedName>
        <fullName evidence="8">Protein nucleotidyltransferase YdiU</fullName>
        <ecNumber evidence="8">2.7.7.-</ecNumber>
    </recommendedName>
    <alternativeName>
        <fullName evidence="8">Protein adenylyltransferase YdiU</fullName>
        <ecNumber evidence="8">2.7.7.108</ecNumber>
    </alternativeName>
    <alternativeName>
        <fullName evidence="8">Protein uridylyltransferase YdiU</fullName>
        <ecNumber evidence="8">2.7.7.-</ecNumber>
    </alternativeName>
</protein>
<comment type="similarity">
    <text evidence="1 8">Belongs to the SELO family.</text>
</comment>
<dbReference type="AlphaFoldDB" id="A0A9X1I9H7"/>
<comment type="cofactor">
    <cofactor evidence="8">
        <name>Mg(2+)</name>
        <dbReference type="ChEBI" id="CHEBI:18420"/>
    </cofactor>
    <cofactor evidence="8">
        <name>Mn(2+)</name>
        <dbReference type="ChEBI" id="CHEBI:29035"/>
    </cofactor>
</comment>
<sequence>MAAAFAFDNSYARLPERFYARLPPTPVAEPVLVRINAGLAGTLGLDPAALASPEGVAILAGNQVPEGAEPIAQAYAGHQFGGFVPQLGDGRAILLGEVVGRDGVRRDIQLKGSGPTPFSRRGDGRAALGPVMREYIVSEAMHALGVPTTRSLAAVMTGERVYRETPLPGAVLTRVAASHLRVGTFQYFAARQDVEALKLLAVYAIARHYPEAAGAEQPYAAFLGAVVEAQARLVAQWLLIGFIHGVMNTDNCTISGETIDYGPCAFMDAYDPATVFSSIDAYGRYAYANQPGIAQWNLTRLAETLLPLLAEETEPAIEIAKQELARFAPAFEAAWHAGLRRKLGFLETKESDLALAEDLLGRMQANGADFTLTFRRLCDAATGPEGDVGVRALFTDPTAYDAWAEGWRARLAEEGAAPAERQAAMRAVNPAIIPRNHQVEAAIRAAVEQGDLAPFEALLDATSRPFEERPGLDRYMLPPEPEERVLQTFCGT</sequence>
<keyword evidence="3 8" id="KW-0548">Nucleotidyltransferase</keyword>
<feature type="active site" description="Proton acceptor" evidence="8">
    <location>
        <position position="250"/>
    </location>
</feature>
<dbReference type="RefSeq" id="WP_226603026.1">
    <property type="nucleotide sequence ID" value="NZ_JAJAQI010000001.1"/>
</dbReference>